<sequence length="626" mass="68650">MTFPDSFCPGHSYHRPSRSNLSRRVRSHPKLQQVYPSIPLPFSPPSSPNSSVHTSPSSSPGQTTHILIEPEFPPPDPAKTTTLSPSPPPPPPPHPSSAEGNGACGDSYSMGDLEVAELLRDINHQLQEVRFGQACLTDELRASDQQSRRLSDLETALGERIGQVRYLVNDHMEGNFIDSEHIYRRIQKSEKKLLAQLMDVRMTIEAIQEQQRDMLDNDNDAELAAWASLSSRSPPRPFGRPTTPPSDDETANAFTVEDVLEMINNVDSVVQCFLTQKSPSENAAPATGKNIRKLGETMKRASLTWLSMTGLSLEDGTRGSALAARSKASKRSFKNDSLSTALRDMSRASQSSIGTPTFARKVSSRPSLYFTREADPFDEHQSVSESTPDSPRRSFRHTSQVTMAAVPSAARVATKSDVSSTQDDSDDEKETSVIRIFTYTSAPPTLTDLTVAPAFPRVPEPAPPGTSDEVAYPRLSDMEYESMELDEYQQTVDPEHDTMPDVAPTPPMTYLPPPIMQPQLDTTLRLPGLSKRKSAVLVGNDDAATEWRPESPTKKSRVGSTSLTHDEPMVEQSWFGREDADVRHILGVSGGIDGAGLPPVAAISPARRRIKNFRSRLGLGGSKKTK</sequence>
<proteinExistence type="predicted"/>
<feature type="compositionally biased region" description="Low complexity" evidence="1">
    <location>
        <begin position="48"/>
        <end position="60"/>
    </location>
</feature>
<organism evidence="2 3">
    <name type="scientific">Cryptococcus wingfieldii CBS 7118</name>
    <dbReference type="NCBI Taxonomy" id="1295528"/>
    <lineage>
        <taxon>Eukaryota</taxon>
        <taxon>Fungi</taxon>
        <taxon>Dikarya</taxon>
        <taxon>Basidiomycota</taxon>
        <taxon>Agaricomycotina</taxon>
        <taxon>Tremellomycetes</taxon>
        <taxon>Tremellales</taxon>
        <taxon>Cryptococcaceae</taxon>
        <taxon>Cryptococcus</taxon>
    </lineage>
</organism>
<feature type="compositionally biased region" description="Basic residues" evidence="1">
    <location>
        <begin position="12"/>
        <end position="29"/>
    </location>
</feature>
<feature type="compositionally biased region" description="Basic and acidic residues" evidence="1">
    <location>
        <begin position="373"/>
        <end position="382"/>
    </location>
</feature>
<feature type="region of interest" description="Disordered" evidence="1">
    <location>
        <begin position="373"/>
        <end position="430"/>
    </location>
</feature>
<dbReference type="Proteomes" id="UP000094819">
    <property type="component" value="Unassembled WGS sequence"/>
</dbReference>
<feature type="region of interest" description="Disordered" evidence="1">
    <location>
        <begin position="542"/>
        <end position="564"/>
    </location>
</feature>
<dbReference type="PANTHER" id="PTHR48125:SF12">
    <property type="entry name" value="AT HOOK TRANSCRIPTION FACTOR FAMILY-RELATED"/>
    <property type="match status" value="1"/>
</dbReference>
<feature type="region of interest" description="Disordered" evidence="1">
    <location>
        <begin position="1"/>
        <end position="109"/>
    </location>
</feature>
<feature type="compositionally biased region" description="Pro residues" evidence="1">
    <location>
        <begin position="234"/>
        <end position="244"/>
    </location>
</feature>
<reference evidence="2 3" key="1">
    <citation type="submission" date="2016-06" db="EMBL/GenBank/DDBJ databases">
        <title>Evolution of pathogenesis and genome organization in the Tremellales.</title>
        <authorList>
            <person name="Cuomo C."/>
            <person name="Litvintseva A."/>
            <person name="Heitman J."/>
            <person name="Chen Y."/>
            <person name="Sun S."/>
            <person name="Springer D."/>
            <person name="Dromer F."/>
            <person name="Young S."/>
            <person name="Zeng Q."/>
            <person name="Chapman S."/>
            <person name="Gujja S."/>
            <person name="Saif S."/>
            <person name="Birren B."/>
        </authorList>
    </citation>
    <scope>NUCLEOTIDE SEQUENCE [LARGE SCALE GENOMIC DNA]</scope>
    <source>
        <strain evidence="2 3">CBS 7118</strain>
    </source>
</reference>
<evidence type="ECO:0000313" key="3">
    <source>
        <dbReference type="Proteomes" id="UP000094819"/>
    </source>
</evidence>
<feature type="compositionally biased region" description="Pro residues" evidence="1">
    <location>
        <begin position="38"/>
        <end position="47"/>
    </location>
</feature>
<feature type="region of interest" description="Disordered" evidence="1">
    <location>
        <begin position="227"/>
        <end position="250"/>
    </location>
</feature>
<comment type="caution">
    <text evidence="2">The sequence shown here is derived from an EMBL/GenBank/DDBJ whole genome shotgun (WGS) entry which is preliminary data.</text>
</comment>
<dbReference type="EMBL" id="AWGH01000005">
    <property type="protein sequence ID" value="ODO03430.1"/>
    <property type="molecule type" value="Genomic_DNA"/>
</dbReference>
<accession>A0A1E3JRD6</accession>
<dbReference type="AlphaFoldDB" id="A0A1E3JRD6"/>
<dbReference type="GeneID" id="30191490"/>
<dbReference type="RefSeq" id="XP_019033481.1">
    <property type="nucleotide sequence ID" value="XM_019174429.1"/>
</dbReference>
<feature type="compositionally biased region" description="Pro residues" evidence="1">
    <location>
        <begin position="85"/>
        <end position="95"/>
    </location>
</feature>
<name>A0A1E3JRD6_9TREE</name>
<keyword evidence="3" id="KW-1185">Reference proteome</keyword>
<evidence type="ECO:0000313" key="2">
    <source>
        <dbReference type="EMBL" id="ODO03430.1"/>
    </source>
</evidence>
<protein>
    <submittedName>
        <fullName evidence="2">Uncharacterized protein</fullName>
    </submittedName>
</protein>
<evidence type="ECO:0000256" key="1">
    <source>
        <dbReference type="SAM" id="MobiDB-lite"/>
    </source>
</evidence>
<dbReference type="OrthoDB" id="10340965at2759"/>
<gene>
    <name evidence="2" type="ORF">L198_02277</name>
</gene>
<dbReference type="PANTHER" id="PTHR48125">
    <property type="entry name" value="LP07818P1"/>
    <property type="match status" value="1"/>
</dbReference>